<reference evidence="1 2" key="1">
    <citation type="submission" date="2020-07" db="EMBL/GenBank/DDBJ databases">
        <authorList>
            <person name="Sun Q."/>
        </authorList>
    </citation>
    <scope>NUCLEOTIDE SEQUENCE [LARGE SCALE GENOMIC DNA]</scope>
    <source>
        <strain evidence="1 2">MAH-1</strain>
    </source>
</reference>
<dbReference type="AlphaFoldDB" id="A0A7Y8Y476"/>
<accession>A0A7Y8Y476</accession>
<gene>
    <name evidence="1" type="ORF">HZF10_08725</name>
</gene>
<name>A0A7Y8Y476_9FLAO</name>
<protein>
    <submittedName>
        <fullName evidence="1">Uncharacterized protein</fullName>
    </submittedName>
</protein>
<evidence type="ECO:0000313" key="1">
    <source>
        <dbReference type="EMBL" id="NYA71000.1"/>
    </source>
</evidence>
<dbReference type="Proteomes" id="UP000535020">
    <property type="component" value="Unassembled WGS sequence"/>
</dbReference>
<dbReference type="EMBL" id="JACBJI010000003">
    <property type="protein sequence ID" value="NYA71000.1"/>
    <property type="molecule type" value="Genomic_DNA"/>
</dbReference>
<keyword evidence="2" id="KW-1185">Reference proteome</keyword>
<proteinExistence type="predicted"/>
<evidence type="ECO:0000313" key="2">
    <source>
        <dbReference type="Proteomes" id="UP000535020"/>
    </source>
</evidence>
<sequence>MKLFYALLLCFGTLFSQKEPPVVTESFKLINDLNKAENKPAIYMCRDVNNFWGDYLTEPKTESEFEKQKFQKRLDTISKYIGGNVTLWKKSLLHIETWQPRVKAAEYVNYRELDIDAFYKNHNRTGVYLYSPPLFSNDRTKALIYVWYLTGRSVILDNYYYCEKADGVWARKSIVLIGGFNNY</sequence>
<organism evidence="1 2">
    <name type="scientific">Flavobacterium agri</name>
    <dbReference type="NCBI Taxonomy" id="2743471"/>
    <lineage>
        <taxon>Bacteria</taxon>
        <taxon>Pseudomonadati</taxon>
        <taxon>Bacteroidota</taxon>
        <taxon>Flavobacteriia</taxon>
        <taxon>Flavobacteriales</taxon>
        <taxon>Flavobacteriaceae</taxon>
        <taxon>Flavobacterium</taxon>
    </lineage>
</organism>
<dbReference type="RefSeq" id="WP_176005808.1">
    <property type="nucleotide sequence ID" value="NZ_JABWMI010000010.1"/>
</dbReference>
<comment type="caution">
    <text evidence="1">The sequence shown here is derived from an EMBL/GenBank/DDBJ whole genome shotgun (WGS) entry which is preliminary data.</text>
</comment>